<dbReference type="Pfam" id="PF03198">
    <property type="entry name" value="Glyco_hydro_72"/>
    <property type="match status" value="1"/>
</dbReference>
<evidence type="ECO:0000313" key="12">
    <source>
        <dbReference type="EMBL" id="SLM40257.1"/>
    </source>
</evidence>
<keyword evidence="4 9" id="KW-0808">Transferase</keyword>
<dbReference type="Proteomes" id="UP000192927">
    <property type="component" value="Unassembled WGS sequence"/>
</dbReference>
<keyword evidence="6 9" id="KW-0472">Membrane</keyword>
<evidence type="ECO:0000256" key="11">
    <source>
        <dbReference type="SAM" id="Phobius"/>
    </source>
</evidence>
<proteinExistence type="inferred from homology"/>
<evidence type="ECO:0000256" key="8">
    <source>
        <dbReference type="ARBA" id="ARBA00023288"/>
    </source>
</evidence>
<comment type="similarity">
    <text evidence="2 9">Belongs to the glycosyl hydrolase 72 family.</text>
</comment>
<dbReference type="Gene3D" id="3.20.20.80">
    <property type="entry name" value="Glycosidases"/>
    <property type="match status" value="1"/>
</dbReference>
<feature type="compositionally biased region" description="Low complexity" evidence="10">
    <location>
        <begin position="437"/>
        <end position="460"/>
    </location>
</feature>
<evidence type="ECO:0000256" key="6">
    <source>
        <dbReference type="ARBA" id="ARBA00023136"/>
    </source>
</evidence>
<dbReference type="PANTHER" id="PTHR31468:SF4">
    <property type="entry name" value="1,3-BETA-GLUCANOSYLTRANSFERASE GAS3-RELATED"/>
    <property type="match status" value="1"/>
</dbReference>
<keyword evidence="11" id="KW-1133">Transmembrane helix</keyword>
<dbReference type="EMBL" id="FWEW01003658">
    <property type="protein sequence ID" value="SLM40257.1"/>
    <property type="molecule type" value="Genomic_DNA"/>
</dbReference>
<dbReference type="GO" id="GO:0071970">
    <property type="term" value="P:fungal-type cell wall (1-&gt;3)-beta-D-glucan biosynthetic process"/>
    <property type="evidence" value="ECO:0007669"/>
    <property type="project" value="TreeGrafter"/>
</dbReference>
<evidence type="ECO:0000256" key="3">
    <source>
        <dbReference type="ARBA" id="ARBA00022622"/>
    </source>
</evidence>
<organism evidence="12 13">
    <name type="scientific">Lasallia pustulata</name>
    <dbReference type="NCBI Taxonomy" id="136370"/>
    <lineage>
        <taxon>Eukaryota</taxon>
        <taxon>Fungi</taxon>
        <taxon>Dikarya</taxon>
        <taxon>Ascomycota</taxon>
        <taxon>Pezizomycotina</taxon>
        <taxon>Lecanoromycetes</taxon>
        <taxon>OSLEUM clade</taxon>
        <taxon>Umbilicariomycetidae</taxon>
        <taxon>Umbilicariales</taxon>
        <taxon>Umbilicariaceae</taxon>
        <taxon>Lasallia</taxon>
    </lineage>
</organism>
<keyword evidence="12" id="KW-0378">Hydrolase</keyword>
<dbReference type="GO" id="GO:0031505">
    <property type="term" value="P:fungal-type cell wall organization"/>
    <property type="evidence" value="ECO:0007669"/>
    <property type="project" value="TreeGrafter"/>
</dbReference>
<dbReference type="AlphaFoldDB" id="A0A1W5DAT1"/>
<dbReference type="SUPFAM" id="SSF51445">
    <property type="entry name" value="(Trans)glycosidases"/>
    <property type="match status" value="1"/>
</dbReference>
<evidence type="ECO:0000256" key="2">
    <source>
        <dbReference type="ARBA" id="ARBA00007528"/>
    </source>
</evidence>
<dbReference type="GO" id="GO:0005886">
    <property type="term" value="C:plasma membrane"/>
    <property type="evidence" value="ECO:0007669"/>
    <property type="project" value="UniProtKB-SubCell"/>
</dbReference>
<protein>
    <recommendedName>
        <fullName evidence="9">1,3-beta-glucanosyltransferase</fullName>
        <ecNumber evidence="9">2.4.1.-</ecNumber>
    </recommendedName>
</protein>
<keyword evidence="7" id="KW-0325">Glycoprotein</keyword>
<feature type="signal peptide" evidence="9">
    <location>
        <begin position="1"/>
        <end position="21"/>
    </location>
</feature>
<name>A0A1W5DAT1_9LECA</name>
<dbReference type="GO" id="GO:0098552">
    <property type="term" value="C:side of membrane"/>
    <property type="evidence" value="ECO:0007669"/>
    <property type="project" value="UniProtKB-KW"/>
</dbReference>
<reference evidence="13" key="1">
    <citation type="submission" date="2017-03" db="EMBL/GenBank/DDBJ databases">
        <authorList>
            <person name="Sharma R."/>
            <person name="Thines M."/>
        </authorList>
    </citation>
    <scope>NUCLEOTIDE SEQUENCE [LARGE SCALE GENOMIC DNA]</scope>
</reference>
<keyword evidence="13" id="KW-1185">Reference proteome</keyword>
<feature type="transmembrane region" description="Helical" evidence="11">
    <location>
        <begin position="466"/>
        <end position="484"/>
    </location>
</feature>
<sequence>MSTISKTAIALLLLYISIASAVQTIKVQGADFVSTVTNSRLQIIGVAYQPGGSSGFNPGSGVDPLSNGTICLRDAALMQQLGVNTIRVYNLDPAINHDMCASVFNAVGIYMLLDVNSPLPGQSLNRADPGSTYNSDYLTQIFGIVEAFKNYPNTLGFFAGNEVINDDPSGAVVPPYLRAVTRDLKNYISKHSTRSIPVGYSAADVSDILADTWEYLQCAINGSTSDMSRSDFFGLNSYTWCGNVTYDSSGYDTIVSQFANTTIPIFFSEYGCNRVLPRVFSEVPVLYGPQMTSVMSGGLVYEYSQEVSNYGLIVLYSNGTAQLRGDYDSLQAQYNKLNITLLESRNSTATALTPPTCKSSLITANGFYNKFDIPSVPSGGQQLINNGISNPSNGKLVTITQDTVPATVYASNGGVIQNLAIKPLPEDQSNTPNGEDTSGSAATSSSTTASAAKPTTTKKGAGSRKSIGILGMMGPMALLLIFCIEGRSRV</sequence>
<dbReference type="GO" id="GO:0042124">
    <property type="term" value="F:1,3-beta-glucanosyltransferase activity"/>
    <property type="evidence" value="ECO:0007669"/>
    <property type="project" value="TreeGrafter"/>
</dbReference>
<dbReference type="GO" id="GO:0016787">
    <property type="term" value="F:hydrolase activity"/>
    <property type="evidence" value="ECO:0007669"/>
    <property type="project" value="UniProtKB-KW"/>
</dbReference>
<evidence type="ECO:0000256" key="9">
    <source>
        <dbReference type="RuleBase" id="RU361209"/>
    </source>
</evidence>
<accession>A0A1W5DAT1</accession>
<feature type="region of interest" description="Disordered" evidence="10">
    <location>
        <begin position="424"/>
        <end position="465"/>
    </location>
</feature>
<comment type="function">
    <text evidence="9">Splits internally a 1,3-beta-glucan molecule and transfers the newly generated reducing end (the donor) to the non-reducing end of another 1,3-beta-glucan molecule (the acceptor) forming a 1,3-beta linkage, resulting in the elongation of 1,3-beta-glucan chains in the cell wall.</text>
</comment>
<dbReference type="PANTHER" id="PTHR31468">
    <property type="entry name" value="1,3-BETA-GLUCANOSYLTRANSFERASE GAS1"/>
    <property type="match status" value="1"/>
</dbReference>
<keyword evidence="11" id="KW-0812">Transmembrane</keyword>
<dbReference type="EC" id="2.4.1.-" evidence="9"/>
<evidence type="ECO:0000256" key="10">
    <source>
        <dbReference type="SAM" id="MobiDB-lite"/>
    </source>
</evidence>
<keyword evidence="3 9" id="KW-0336">GPI-anchor</keyword>
<evidence type="ECO:0000313" key="13">
    <source>
        <dbReference type="Proteomes" id="UP000192927"/>
    </source>
</evidence>
<evidence type="ECO:0000256" key="1">
    <source>
        <dbReference type="ARBA" id="ARBA00004609"/>
    </source>
</evidence>
<feature type="chain" id="PRO_5011829439" description="1,3-beta-glucanosyltransferase" evidence="9">
    <location>
        <begin position="22"/>
        <end position="490"/>
    </location>
</feature>
<feature type="compositionally biased region" description="Polar residues" evidence="10">
    <location>
        <begin position="427"/>
        <end position="436"/>
    </location>
</feature>
<dbReference type="InterPro" id="IPR017853">
    <property type="entry name" value="GH"/>
</dbReference>
<dbReference type="FunFam" id="3.20.20.80:FF:000032">
    <property type="entry name" value="1,3-beta-glucanosyltransferase"/>
    <property type="match status" value="1"/>
</dbReference>
<keyword evidence="5 9" id="KW-0732">Signal</keyword>
<dbReference type="InterPro" id="IPR004886">
    <property type="entry name" value="Glucanosyltransferase"/>
</dbReference>
<evidence type="ECO:0000256" key="5">
    <source>
        <dbReference type="ARBA" id="ARBA00022729"/>
    </source>
</evidence>
<keyword evidence="8 9" id="KW-0449">Lipoprotein</keyword>
<comment type="subcellular location">
    <subcellularLocation>
        <location evidence="1 9">Cell membrane</location>
        <topology evidence="1 9">Lipid-anchor</topology>
        <topology evidence="1 9">GPI-anchor</topology>
    </subcellularLocation>
</comment>
<evidence type="ECO:0000256" key="4">
    <source>
        <dbReference type="ARBA" id="ARBA00022679"/>
    </source>
</evidence>
<evidence type="ECO:0000256" key="7">
    <source>
        <dbReference type="ARBA" id="ARBA00023180"/>
    </source>
</evidence>